<evidence type="ECO:0000259" key="5">
    <source>
        <dbReference type="Pfam" id="PF01168"/>
    </source>
</evidence>
<dbReference type="NCBIfam" id="TIGR00044">
    <property type="entry name" value="YggS family pyridoxal phosphate-dependent enzyme"/>
    <property type="match status" value="1"/>
</dbReference>
<gene>
    <name evidence="6" type="ORF">H9838_06660</name>
</gene>
<evidence type="ECO:0000313" key="6">
    <source>
        <dbReference type="EMBL" id="HIY26839.1"/>
    </source>
</evidence>
<dbReference type="EMBL" id="DXDU01000108">
    <property type="protein sequence ID" value="HIY26839.1"/>
    <property type="molecule type" value="Genomic_DNA"/>
</dbReference>
<comment type="caution">
    <text evidence="6">The sequence shown here is derived from an EMBL/GenBank/DDBJ whole genome shotgun (WGS) entry which is preliminary data.</text>
</comment>
<name>A0A9D1YE50_9FIRM</name>
<evidence type="ECO:0000313" key="7">
    <source>
        <dbReference type="Proteomes" id="UP000823915"/>
    </source>
</evidence>
<feature type="domain" description="Alanine racemase N-terminal" evidence="5">
    <location>
        <begin position="50"/>
        <end position="238"/>
    </location>
</feature>
<reference evidence="6" key="2">
    <citation type="submission" date="2021-04" db="EMBL/GenBank/DDBJ databases">
        <authorList>
            <person name="Gilroy R."/>
        </authorList>
    </citation>
    <scope>NUCLEOTIDE SEQUENCE</scope>
    <source>
        <strain evidence="6">1282</strain>
    </source>
</reference>
<dbReference type="InterPro" id="IPR001608">
    <property type="entry name" value="Ala_racemase_N"/>
</dbReference>
<comment type="similarity">
    <text evidence="2 4">Belongs to the pyridoxal phosphate-binding protein YggS/PROSC family.</text>
</comment>
<evidence type="ECO:0000256" key="3">
    <source>
        <dbReference type="PIRSR" id="PIRSR004848-1"/>
    </source>
</evidence>
<protein>
    <recommendedName>
        <fullName evidence="2">Pyridoxal phosphate homeostasis protein</fullName>
        <shortName evidence="2">PLP homeostasis protein</shortName>
    </recommendedName>
</protein>
<organism evidence="6 7">
    <name type="scientific">Candidatus Acutalibacter pullistercoris</name>
    <dbReference type="NCBI Taxonomy" id="2838418"/>
    <lineage>
        <taxon>Bacteria</taxon>
        <taxon>Bacillati</taxon>
        <taxon>Bacillota</taxon>
        <taxon>Clostridia</taxon>
        <taxon>Eubacteriales</taxon>
        <taxon>Acutalibacteraceae</taxon>
        <taxon>Acutalibacter</taxon>
    </lineage>
</organism>
<dbReference type="InterPro" id="IPR029066">
    <property type="entry name" value="PLP-binding_barrel"/>
</dbReference>
<dbReference type="InterPro" id="IPR011078">
    <property type="entry name" value="PyrdxlP_homeostasis"/>
</dbReference>
<evidence type="ECO:0000256" key="2">
    <source>
        <dbReference type="HAMAP-Rule" id="MF_02087"/>
    </source>
</evidence>
<comment type="function">
    <text evidence="2">Pyridoxal 5'-phosphate (PLP)-binding protein, which is involved in PLP homeostasis.</text>
</comment>
<dbReference type="AlphaFoldDB" id="A0A9D1YE50"/>
<dbReference type="GO" id="GO:0030170">
    <property type="term" value="F:pyridoxal phosphate binding"/>
    <property type="evidence" value="ECO:0007669"/>
    <property type="project" value="UniProtKB-UniRule"/>
</dbReference>
<sequence>MMERSLSERMAQFDENYPLILEEIARAARLSGRKPEDITLLAATKTVPLEVINHAISRGLSCLGENRVQELLDKYPGLDKDRCDVQFIGRLQTNKVKYLLGKVSCIQSVDSMKLAQEISRLCQREGTEMKILVEVNIGREESKGGVLPEELLPFLEKVSKLPGLRVDGLMTIPPVCAQKEELCRYFSEMRQYYVDIAAKRLDNVSMNCLSMGMSSDFSEAIQCGATMVRVGSALFGARQYPAAKEENLDLGGR</sequence>
<keyword evidence="1 2" id="KW-0663">Pyridoxal phosphate</keyword>
<evidence type="ECO:0000256" key="1">
    <source>
        <dbReference type="ARBA" id="ARBA00022898"/>
    </source>
</evidence>
<dbReference type="SUPFAM" id="SSF51419">
    <property type="entry name" value="PLP-binding barrel"/>
    <property type="match status" value="1"/>
</dbReference>
<dbReference type="FunFam" id="3.20.20.10:FF:000018">
    <property type="entry name" value="Pyridoxal phosphate homeostasis protein"/>
    <property type="match status" value="1"/>
</dbReference>
<dbReference type="PANTHER" id="PTHR10146:SF14">
    <property type="entry name" value="PYRIDOXAL PHOSPHATE HOMEOSTASIS PROTEIN"/>
    <property type="match status" value="1"/>
</dbReference>
<dbReference type="Gene3D" id="3.20.20.10">
    <property type="entry name" value="Alanine racemase"/>
    <property type="match status" value="1"/>
</dbReference>
<dbReference type="Pfam" id="PF01168">
    <property type="entry name" value="Ala_racemase_N"/>
    <property type="match status" value="1"/>
</dbReference>
<evidence type="ECO:0000256" key="4">
    <source>
        <dbReference type="RuleBase" id="RU004514"/>
    </source>
</evidence>
<dbReference type="Proteomes" id="UP000823915">
    <property type="component" value="Unassembled WGS sequence"/>
</dbReference>
<feature type="modified residue" description="N6-(pyridoxal phosphate)lysine" evidence="2 3">
    <location>
        <position position="45"/>
    </location>
</feature>
<dbReference type="PIRSF" id="PIRSF004848">
    <property type="entry name" value="YBL036c_PLPDEIII"/>
    <property type="match status" value="1"/>
</dbReference>
<accession>A0A9D1YE50</accession>
<reference evidence="6" key="1">
    <citation type="journal article" date="2021" name="PeerJ">
        <title>Extensive microbial diversity within the chicken gut microbiome revealed by metagenomics and culture.</title>
        <authorList>
            <person name="Gilroy R."/>
            <person name="Ravi A."/>
            <person name="Getino M."/>
            <person name="Pursley I."/>
            <person name="Horton D.L."/>
            <person name="Alikhan N.F."/>
            <person name="Baker D."/>
            <person name="Gharbi K."/>
            <person name="Hall N."/>
            <person name="Watson M."/>
            <person name="Adriaenssens E.M."/>
            <person name="Foster-Nyarko E."/>
            <person name="Jarju S."/>
            <person name="Secka A."/>
            <person name="Antonio M."/>
            <person name="Oren A."/>
            <person name="Chaudhuri R.R."/>
            <person name="La Ragione R."/>
            <person name="Hildebrand F."/>
            <person name="Pallen M.J."/>
        </authorList>
    </citation>
    <scope>NUCLEOTIDE SEQUENCE</scope>
    <source>
        <strain evidence="6">1282</strain>
    </source>
</reference>
<proteinExistence type="inferred from homology"/>
<dbReference type="CDD" id="cd00635">
    <property type="entry name" value="PLPDE_III_YBL036c_like"/>
    <property type="match status" value="1"/>
</dbReference>
<dbReference type="PANTHER" id="PTHR10146">
    <property type="entry name" value="PROLINE SYNTHETASE CO-TRANSCRIBED BACTERIAL HOMOLOG PROTEIN"/>
    <property type="match status" value="1"/>
</dbReference>
<dbReference type="HAMAP" id="MF_02087">
    <property type="entry name" value="PLP_homeostasis"/>
    <property type="match status" value="1"/>
</dbReference>
<comment type="cofactor">
    <cofactor evidence="3">
        <name>pyridoxal 5'-phosphate</name>
        <dbReference type="ChEBI" id="CHEBI:597326"/>
    </cofactor>
</comment>